<dbReference type="InterPro" id="IPR001017">
    <property type="entry name" value="DH_E1"/>
</dbReference>
<evidence type="ECO:0000313" key="6">
    <source>
        <dbReference type="Proteomes" id="UP000289200"/>
    </source>
</evidence>
<sequence length="346" mass="37789">MVKKPVRAPDDRTAPARANDDLGEELRLRLYRSQQVIRQAEQRAYDLFLQNLVKGTSHLSLGQEAIAAGFATAMRPGDLSFCTYRGHAHTLARGVPVEKVLGELMQRDNGLMRGKGGSMHLTSVEHGVMGSYAIIGAHLPIACGAALTAQYKGLDDVAVCFFGDGTTNIGAFHEALNFAAVWALPVVFVCENNLYMEYTAIHEVTAVKHPAADRASAYGLDRIVIDGNDADVVYRTAQAAFARARAGEGPSLIECLTYRHSGHSRADPAKYRPEGELERWKERDPIKIYRERLAQFGIAESAMTAIDQEVARIVDAATEACKAAAPPPDDILFTDVYADGGWAWRN</sequence>
<name>A0A327K3K0_9BRAD</name>
<dbReference type="OrthoDB" id="9766715at2"/>
<dbReference type="CDD" id="cd02000">
    <property type="entry name" value="TPP_E1_PDC_ADC_BCADC"/>
    <property type="match status" value="1"/>
</dbReference>
<dbReference type="PANTHER" id="PTHR11516:SF41">
    <property type="entry name" value="3-METHYL-2-OXOBUTANOATE DEHYDROGENASE SUBUNIT ALPHA"/>
    <property type="match status" value="1"/>
</dbReference>
<keyword evidence="6" id="KW-1185">Reference proteome</keyword>
<dbReference type="Proteomes" id="UP000289200">
    <property type="component" value="Unassembled WGS sequence"/>
</dbReference>
<comment type="cofactor">
    <cofactor evidence="1">
        <name>thiamine diphosphate</name>
        <dbReference type="ChEBI" id="CHEBI:58937"/>
    </cofactor>
</comment>
<dbReference type="Pfam" id="PF00676">
    <property type="entry name" value="E1_dh"/>
    <property type="match status" value="1"/>
</dbReference>
<dbReference type="EMBL" id="UWOC01000111">
    <property type="protein sequence ID" value="VCU06660.1"/>
    <property type="molecule type" value="Genomic_DNA"/>
</dbReference>
<protein>
    <submittedName>
        <fullName evidence="5">Acetoin:2,6-dichlorophenolindophenol oxidoreductase subunit alpha</fullName>
    </submittedName>
</protein>
<dbReference type="RefSeq" id="WP_111386858.1">
    <property type="nucleotide sequence ID" value="NZ_NPEW01000190.1"/>
</dbReference>
<organism evidence="5 6">
    <name type="scientific">Rhodoplanes serenus</name>
    <dbReference type="NCBI Taxonomy" id="200615"/>
    <lineage>
        <taxon>Bacteria</taxon>
        <taxon>Pseudomonadati</taxon>
        <taxon>Pseudomonadota</taxon>
        <taxon>Alphaproteobacteria</taxon>
        <taxon>Hyphomicrobiales</taxon>
        <taxon>Nitrobacteraceae</taxon>
        <taxon>Rhodoplanes</taxon>
    </lineage>
</organism>
<dbReference type="InterPro" id="IPR050642">
    <property type="entry name" value="PDH_E1_Alpha_Subunit"/>
</dbReference>
<keyword evidence="3" id="KW-0786">Thiamine pyrophosphate</keyword>
<feature type="domain" description="Dehydrogenase E1 component" evidence="4">
    <location>
        <begin position="34"/>
        <end position="325"/>
    </location>
</feature>
<evidence type="ECO:0000256" key="1">
    <source>
        <dbReference type="ARBA" id="ARBA00001964"/>
    </source>
</evidence>
<comment type="caution">
    <text evidence="5">The sequence shown here is derived from an EMBL/GenBank/DDBJ whole genome shotgun (WGS) entry which is preliminary data.</text>
</comment>
<keyword evidence="2" id="KW-0560">Oxidoreductase</keyword>
<dbReference type="PANTHER" id="PTHR11516">
    <property type="entry name" value="PYRUVATE DEHYDROGENASE E1 COMPONENT, ALPHA SUBUNIT BACTERIAL AND ORGANELLAR"/>
    <property type="match status" value="1"/>
</dbReference>
<dbReference type="GO" id="GO:0004739">
    <property type="term" value="F:pyruvate dehydrogenase (acetyl-transferring) activity"/>
    <property type="evidence" value="ECO:0007669"/>
    <property type="project" value="TreeGrafter"/>
</dbReference>
<proteinExistence type="predicted"/>
<dbReference type="AlphaFoldDB" id="A0A327K3K0"/>
<dbReference type="Gene3D" id="3.40.50.970">
    <property type="match status" value="1"/>
</dbReference>
<reference evidence="6" key="1">
    <citation type="submission" date="2018-10" db="EMBL/GenBank/DDBJ databases">
        <authorList>
            <person name="Peiro R."/>
            <person name="Begona"/>
            <person name="Cbmso G."/>
            <person name="Lopez M."/>
            <person name="Gonzalez S."/>
            <person name="Sacristan E."/>
            <person name="Castillo E."/>
        </authorList>
    </citation>
    <scope>NUCLEOTIDE SEQUENCE [LARGE SCALE GENOMIC DNA]</scope>
</reference>
<evidence type="ECO:0000256" key="3">
    <source>
        <dbReference type="ARBA" id="ARBA00023052"/>
    </source>
</evidence>
<evidence type="ECO:0000259" key="4">
    <source>
        <dbReference type="Pfam" id="PF00676"/>
    </source>
</evidence>
<evidence type="ECO:0000256" key="2">
    <source>
        <dbReference type="ARBA" id="ARBA00023002"/>
    </source>
</evidence>
<dbReference type="GO" id="GO:0006086">
    <property type="term" value="P:pyruvate decarboxylation to acetyl-CoA"/>
    <property type="evidence" value="ECO:0007669"/>
    <property type="project" value="TreeGrafter"/>
</dbReference>
<gene>
    <name evidence="5" type="primary">acoA_1</name>
    <name evidence="5" type="ORF">RHODGE_RHODGE_01307</name>
</gene>
<accession>A0A327K3K0</accession>
<evidence type="ECO:0000313" key="5">
    <source>
        <dbReference type="EMBL" id="VCU06660.1"/>
    </source>
</evidence>
<dbReference type="SUPFAM" id="SSF52518">
    <property type="entry name" value="Thiamin diphosphate-binding fold (THDP-binding)"/>
    <property type="match status" value="1"/>
</dbReference>
<dbReference type="InterPro" id="IPR029061">
    <property type="entry name" value="THDP-binding"/>
</dbReference>